<accession>A0A9D9J369</accession>
<sequence>MRHSHIVHTFLLLTALMTVSCVKDPLETPRFPDTIDNVLIIYSAGQNSLASYLKEDIRDFCKGYLPAGNDPNILLSYQKISSKYTPAPSYLIRYYSYMGRLAADTLLRFPADMKASSAGTLNEVLAYARDNFPSKGYGLLFSSHATGWLPKGYYSDPDHYDDMYGSSTAHVTAGRTQAEPGIDGSVPYIQPERDPSAPPVKSLGEDRIWGNGQALSYQMELSEFDDAIPMHLDYIFFDCCLMGGIEVAYELRDKCNMILFSPAEVIAEGFDYTKMGKRLLGKNGPDLKGVCSDYYEYYSTHPKGGQYRSATVTLVDCMRLEPVADACRTIFNNCRQGLADIVPDEVQQYYTGNCHWFYDLYDIAVKAGTDDTALAELQDAIDGCIIYKAHTDSFLLDNGYGSGFDIRTYSGFSMYLPCNGSPYLDDSYRRLEWNMATGLIM</sequence>
<reference evidence="1" key="1">
    <citation type="submission" date="2020-10" db="EMBL/GenBank/DDBJ databases">
        <authorList>
            <person name="Gilroy R."/>
        </authorList>
    </citation>
    <scope>NUCLEOTIDE SEQUENCE</scope>
    <source>
        <strain evidence="1">B2-16538</strain>
    </source>
</reference>
<dbReference type="Proteomes" id="UP000823750">
    <property type="component" value="Unassembled WGS sequence"/>
</dbReference>
<dbReference type="Pfam" id="PF03415">
    <property type="entry name" value="Peptidase_C11"/>
    <property type="match status" value="2"/>
</dbReference>
<name>A0A9D9J369_9BACT</name>
<dbReference type="EMBL" id="JADILX010000042">
    <property type="protein sequence ID" value="MBO8485242.1"/>
    <property type="molecule type" value="Genomic_DNA"/>
</dbReference>
<evidence type="ECO:0000313" key="2">
    <source>
        <dbReference type="Proteomes" id="UP000823750"/>
    </source>
</evidence>
<evidence type="ECO:0000313" key="1">
    <source>
        <dbReference type="EMBL" id="MBO8485242.1"/>
    </source>
</evidence>
<protein>
    <recommendedName>
        <fullName evidence="3">Clostripain family protein</fullName>
    </recommendedName>
</protein>
<evidence type="ECO:0008006" key="3">
    <source>
        <dbReference type="Google" id="ProtNLM"/>
    </source>
</evidence>
<proteinExistence type="predicted"/>
<dbReference type="Gene3D" id="3.40.50.11970">
    <property type="match status" value="1"/>
</dbReference>
<reference evidence="1" key="2">
    <citation type="journal article" date="2021" name="PeerJ">
        <title>Extensive microbial diversity within the chicken gut microbiome revealed by metagenomics and culture.</title>
        <authorList>
            <person name="Gilroy R."/>
            <person name="Ravi A."/>
            <person name="Getino M."/>
            <person name="Pursley I."/>
            <person name="Horton D.L."/>
            <person name="Alikhan N.F."/>
            <person name="Baker D."/>
            <person name="Gharbi K."/>
            <person name="Hall N."/>
            <person name="Watson M."/>
            <person name="Adriaenssens E.M."/>
            <person name="Foster-Nyarko E."/>
            <person name="Jarju S."/>
            <person name="Secka A."/>
            <person name="Antonio M."/>
            <person name="Oren A."/>
            <person name="Chaudhuri R.R."/>
            <person name="La Ragione R."/>
            <person name="Hildebrand F."/>
            <person name="Pallen M.J."/>
        </authorList>
    </citation>
    <scope>NUCLEOTIDE SEQUENCE</scope>
    <source>
        <strain evidence="1">B2-16538</strain>
    </source>
</reference>
<dbReference type="InterPro" id="IPR005077">
    <property type="entry name" value="Peptidase_C11"/>
</dbReference>
<organism evidence="1 2">
    <name type="scientific">Candidatus Cryptobacteroides excrementavium</name>
    <dbReference type="NCBI Taxonomy" id="2840759"/>
    <lineage>
        <taxon>Bacteria</taxon>
        <taxon>Pseudomonadati</taxon>
        <taxon>Bacteroidota</taxon>
        <taxon>Bacteroidia</taxon>
        <taxon>Bacteroidales</taxon>
        <taxon>Candidatus Cryptobacteroides</taxon>
    </lineage>
</organism>
<dbReference type="AlphaFoldDB" id="A0A9D9J369"/>
<dbReference type="PANTHER" id="PTHR37835">
    <property type="entry name" value="ALPHA-CLOSTRIPAIN"/>
    <property type="match status" value="1"/>
</dbReference>
<dbReference type="PANTHER" id="PTHR37835:SF1">
    <property type="entry name" value="ALPHA-CLOSTRIPAIN"/>
    <property type="match status" value="1"/>
</dbReference>
<comment type="caution">
    <text evidence="1">The sequence shown here is derived from an EMBL/GenBank/DDBJ whole genome shotgun (WGS) entry which is preliminary data.</text>
</comment>
<dbReference type="PROSITE" id="PS51257">
    <property type="entry name" value="PROKAR_LIPOPROTEIN"/>
    <property type="match status" value="1"/>
</dbReference>
<gene>
    <name evidence="1" type="ORF">IAB78_02320</name>
</gene>